<evidence type="ECO:0000259" key="1">
    <source>
        <dbReference type="Pfam" id="PF18710"/>
    </source>
</evidence>
<dbReference type="Proteomes" id="UP000483765">
    <property type="component" value="Unassembled WGS sequence"/>
</dbReference>
<organism evidence="2 3">
    <name type="scientific">Streptococcus suis</name>
    <dbReference type="NCBI Taxonomy" id="1307"/>
    <lineage>
        <taxon>Bacteria</taxon>
        <taxon>Bacillati</taxon>
        <taxon>Bacillota</taxon>
        <taxon>Bacilli</taxon>
        <taxon>Lactobacillales</taxon>
        <taxon>Streptococcaceae</taxon>
        <taxon>Streptococcus</taxon>
    </lineage>
</organism>
<dbReference type="InterPro" id="IPR040799">
    <property type="entry name" value="ComR_TPR"/>
</dbReference>
<gene>
    <name evidence="2" type="ORF">GLP18_07875</name>
</gene>
<dbReference type="RefSeq" id="WP_160864342.1">
    <property type="nucleotide sequence ID" value="NZ_WNXH01000012.1"/>
</dbReference>
<evidence type="ECO:0000313" key="2">
    <source>
        <dbReference type="EMBL" id="MYN70138.1"/>
    </source>
</evidence>
<comment type="caution">
    <text evidence="2">The sequence shown here is derived from an EMBL/GenBank/DDBJ whole genome shotgun (WGS) entry which is preliminary data.</text>
</comment>
<dbReference type="EMBL" id="WNXH01000012">
    <property type="protein sequence ID" value="MYN70138.1"/>
    <property type="molecule type" value="Genomic_DNA"/>
</dbReference>
<dbReference type="Pfam" id="PF18710">
    <property type="entry name" value="ComR_TPR"/>
    <property type="match status" value="1"/>
</dbReference>
<sequence length="74" mass="8958">MLKPINHQIIEESTNYQHKLVVYVFEAKYYLEVENDKEKVEELYEKAIAFAKMLNDDILVKYLKMEKENDLARF</sequence>
<reference evidence="2 3" key="1">
    <citation type="submission" date="2019-11" db="EMBL/GenBank/DDBJ databases">
        <title>Divergent Streptococcus suis from cattle.</title>
        <authorList>
            <person name="Williamson C."/>
        </authorList>
    </citation>
    <scope>NUCLEOTIDE SEQUENCE [LARGE SCALE GENOMIC DNA]</scope>
    <source>
        <strain evidence="2 3">10-36905</strain>
    </source>
</reference>
<feature type="domain" description="ComR tetratricopeptide" evidence="1">
    <location>
        <begin position="7"/>
        <end position="67"/>
    </location>
</feature>
<dbReference type="AlphaFoldDB" id="A0A6L8MY66"/>
<name>A0A6L8MY66_STRSU</name>
<evidence type="ECO:0000313" key="3">
    <source>
        <dbReference type="Proteomes" id="UP000483765"/>
    </source>
</evidence>
<accession>A0A6L8MY66</accession>
<protein>
    <recommendedName>
        <fullName evidence="1">ComR tetratricopeptide domain-containing protein</fullName>
    </recommendedName>
</protein>
<proteinExistence type="predicted"/>